<evidence type="ECO:0000313" key="5">
    <source>
        <dbReference type="EMBL" id="ASN06116.1"/>
    </source>
</evidence>
<dbReference type="CDD" id="cd05936">
    <property type="entry name" value="FC-FACS_FadD_like"/>
    <property type="match status" value="1"/>
</dbReference>
<accession>A0A221MEL0</accession>
<comment type="similarity">
    <text evidence="1">Belongs to the ATP-dependent AMP-binding enzyme family.</text>
</comment>
<feature type="domain" description="AMP-dependent synthetase/ligase" evidence="3">
    <location>
        <begin position="32"/>
        <end position="397"/>
    </location>
</feature>
<evidence type="ECO:0000313" key="6">
    <source>
        <dbReference type="Proteomes" id="UP000204391"/>
    </source>
</evidence>
<dbReference type="Gene3D" id="3.30.300.30">
    <property type="match status" value="1"/>
</dbReference>
<dbReference type="InterPro" id="IPR025110">
    <property type="entry name" value="AMP-bd_C"/>
</dbReference>
<evidence type="ECO:0000256" key="1">
    <source>
        <dbReference type="ARBA" id="ARBA00006432"/>
    </source>
</evidence>
<dbReference type="PANTHER" id="PTHR43767:SF12">
    <property type="entry name" value="AMP-DEPENDENT SYNTHETASE AND LIGASE"/>
    <property type="match status" value="1"/>
</dbReference>
<proteinExistence type="inferred from homology"/>
<dbReference type="Pfam" id="PF00501">
    <property type="entry name" value="AMP-binding"/>
    <property type="match status" value="1"/>
</dbReference>
<dbReference type="InterPro" id="IPR020845">
    <property type="entry name" value="AMP-binding_CS"/>
</dbReference>
<dbReference type="InterPro" id="IPR000873">
    <property type="entry name" value="AMP-dep_synth/lig_dom"/>
</dbReference>
<keyword evidence="6" id="KW-1185">Reference proteome</keyword>
<dbReference type="Gene3D" id="3.40.50.12780">
    <property type="entry name" value="N-terminal domain of ligase-like"/>
    <property type="match status" value="1"/>
</dbReference>
<dbReference type="PROSITE" id="PS00455">
    <property type="entry name" value="AMP_BINDING"/>
    <property type="match status" value="1"/>
</dbReference>
<evidence type="ECO:0000256" key="2">
    <source>
        <dbReference type="ARBA" id="ARBA00022598"/>
    </source>
</evidence>
<dbReference type="InterPro" id="IPR042099">
    <property type="entry name" value="ANL_N_sf"/>
</dbReference>
<protein>
    <submittedName>
        <fullName evidence="5">Long-chain fatty acid--CoA ligase</fullName>
    </submittedName>
</protein>
<dbReference type="InterPro" id="IPR045851">
    <property type="entry name" value="AMP-bd_C_sf"/>
</dbReference>
<dbReference type="RefSeq" id="WP_089532994.1">
    <property type="nucleotide sequence ID" value="NZ_CP022437.1"/>
</dbReference>
<dbReference type="AlphaFoldDB" id="A0A221MEL0"/>
<dbReference type="PANTHER" id="PTHR43767">
    <property type="entry name" value="LONG-CHAIN-FATTY-ACID--COA LIGASE"/>
    <property type="match status" value="1"/>
</dbReference>
<dbReference type="OrthoDB" id="9803968at2"/>
<dbReference type="Pfam" id="PF13193">
    <property type="entry name" value="AMP-binding_C"/>
    <property type="match status" value="1"/>
</dbReference>
<reference evidence="5 6" key="1">
    <citation type="journal article" date="2003" name="Int. J. Syst. Evol. Microbiol.">
        <title>Virgibacillus carmonensis sp. nov., Virgibacillus necropolis sp. nov. and Virgibacillus picturae sp. nov., three novel species isolated from deteriorated mural paintings, transfer of the species of the genus salibacillus to Virgibacillus, as Virgibacillus marismortui comb. nov. and Virgibacillus salexigens comb. nov., and emended description of the genus Virgibacillus.</title>
        <authorList>
            <person name="Heyrman J."/>
            <person name="Logan N.A."/>
            <person name="Busse H.J."/>
            <person name="Balcaen A."/>
            <person name="Lebbe L."/>
            <person name="Rodriguez-Diaz M."/>
            <person name="Swings J."/>
            <person name="De Vos P."/>
        </authorList>
    </citation>
    <scope>NUCLEOTIDE SEQUENCE [LARGE SCALE GENOMIC DNA]</scope>
    <source>
        <strain evidence="5 6">LMG 19488</strain>
    </source>
</reference>
<organism evidence="5 6">
    <name type="scientific">Virgibacillus necropolis</name>
    <dbReference type="NCBI Taxonomy" id="163877"/>
    <lineage>
        <taxon>Bacteria</taxon>
        <taxon>Bacillati</taxon>
        <taxon>Bacillota</taxon>
        <taxon>Bacilli</taxon>
        <taxon>Bacillales</taxon>
        <taxon>Bacillaceae</taxon>
        <taxon>Virgibacillus</taxon>
    </lineage>
</organism>
<keyword evidence="2 5" id="KW-0436">Ligase</keyword>
<dbReference type="SUPFAM" id="SSF56801">
    <property type="entry name" value="Acetyl-CoA synthetase-like"/>
    <property type="match status" value="1"/>
</dbReference>
<evidence type="ECO:0000259" key="4">
    <source>
        <dbReference type="Pfam" id="PF13193"/>
    </source>
</evidence>
<dbReference type="EMBL" id="CP022437">
    <property type="protein sequence ID" value="ASN06116.1"/>
    <property type="molecule type" value="Genomic_DNA"/>
</dbReference>
<gene>
    <name evidence="5" type="ORF">CFK40_14350</name>
</gene>
<dbReference type="InterPro" id="IPR050237">
    <property type="entry name" value="ATP-dep_AMP-bd_enzyme"/>
</dbReference>
<dbReference type="KEGG" id="vne:CFK40_14350"/>
<evidence type="ECO:0000259" key="3">
    <source>
        <dbReference type="Pfam" id="PF00501"/>
    </source>
</evidence>
<name>A0A221MEL0_9BACI</name>
<feature type="domain" description="AMP-binding enzyme C-terminal" evidence="4">
    <location>
        <begin position="447"/>
        <end position="522"/>
    </location>
</feature>
<dbReference type="GO" id="GO:0016877">
    <property type="term" value="F:ligase activity, forming carbon-sulfur bonds"/>
    <property type="evidence" value="ECO:0007669"/>
    <property type="project" value="UniProtKB-ARBA"/>
</dbReference>
<sequence>MQELQSRPWHKYYLDQSHQLEFPETSLYEVLTKSAKKYGEHTAITFAGEKITYNELKDRTDRLAGSWKEMAFTKGERIGLMLGNHPDYIVSYYAAHALGLIVVQLNPSYTTSELLQILNDADIDYMVADTVSLKTVHEIDTLYSFKQIMVSQLDKSETNRHFCYLDDLMQSDMVLDSAVSIDPKEDVAVIQYTGGTTGKIKGAMLTQRNLITNVLQSYTMYRQKVIPGKETILTATPLYHVYAMTSAMNLGIYMGANILLIAKFNVEKVMKIIKEHQPTFFPGVPKMYISFANYPNAESYGLDCFKVCSSGSAPLPIEVIRKFEAISSAEILEGFGMSETSPTTHRTPINGERKVGSIGIPVPGTDCRIIDQDHHVLETNSVGELLIKGPQIMKGYWNNVKETNHVLQNDWMHTGDLATMDEDGYFYIVGRKKEMIINGGFNIYPQEVESVLYEHPDVEECAVVGIPDSQIGELVKAYVVPKNGHTIDLEELKGHCYRSLTRYKVPKQFKIMDVLPRNTVGKLLKRKLAEDEKGGKG</sequence>
<dbReference type="Proteomes" id="UP000204391">
    <property type="component" value="Chromosome"/>
</dbReference>
<dbReference type="FunFam" id="3.30.300.30:FF:000008">
    <property type="entry name" value="2,3-dihydroxybenzoate-AMP ligase"/>
    <property type="match status" value="1"/>
</dbReference>